<keyword evidence="1" id="KW-0808">Transferase</keyword>
<reference evidence="12 13" key="1">
    <citation type="submission" date="2020-02" db="EMBL/GenBank/DDBJ databases">
        <title>Out from the shadows clarifying the taxonomy of the family Cryomorphaceae and related taxa by utilizing the GTDB taxonomic framework.</title>
        <authorList>
            <person name="Bowman J.P."/>
        </authorList>
    </citation>
    <scope>NUCLEOTIDE SEQUENCE [LARGE SCALE GENOMIC DNA]</scope>
    <source>
        <strain evidence="12 13">QSSC 1-22</strain>
    </source>
</reference>
<dbReference type="GO" id="GO:0016779">
    <property type="term" value="F:nucleotidyltransferase activity"/>
    <property type="evidence" value="ECO:0007669"/>
    <property type="project" value="UniProtKB-KW"/>
</dbReference>
<evidence type="ECO:0000313" key="13">
    <source>
        <dbReference type="Proteomes" id="UP000486602"/>
    </source>
</evidence>
<comment type="catalytic activity">
    <reaction evidence="10">
        <text>GTP + ATP = 3',3'-cGAMP + 2 diphosphate</text>
        <dbReference type="Rhea" id="RHEA:35647"/>
        <dbReference type="ChEBI" id="CHEBI:30616"/>
        <dbReference type="ChEBI" id="CHEBI:33019"/>
        <dbReference type="ChEBI" id="CHEBI:37565"/>
        <dbReference type="ChEBI" id="CHEBI:71501"/>
    </reaction>
    <physiologicalReaction direction="left-to-right" evidence="10">
        <dbReference type="Rhea" id="RHEA:35648"/>
    </physiologicalReaction>
</comment>
<evidence type="ECO:0000256" key="1">
    <source>
        <dbReference type="ARBA" id="ARBA00022679"/>
    </source>
</evidence>
<keyword evidence="3" id="KW-0479">Metal-binding</keyword>
<evidence type="ECO:0000256" key="5">
    <source>
        <dbReference type="ARBA" id="ARBA00022840"/>
    </source>
</evidence>
<comment type="caution">
    <text evidence="12">The sequence shown here is derived from an EMBL/GenBank/DDBJ whole genome shotgun (WGS) entry which is preliminary data.</text>
</comment>
<dbReference type="AlphaFoldDB" id="A0A7K3WS49"/>
<sequence>MGNAHNQFLQFERAISLSPVKKRKLIISRRALEKRIREYFKAHVNFLTPKFYIQGSFKMGTMVIKKNGTYDVDVGVYFLEKPKIKALSLQANVSKAVNGHTRGGVGHREKCIRVIYQGAFDVDLPVYYKIPQDKHPFIATKKGWHQSDPKELCDWFEKKRKEKDTDGQMLRLVKYFKAWANQREKKMPSGIALSVWVANHYRFNKRDDIAFFETAKSIKSKFWWEVVCKNPATPGDDFLAKLDRNQVSNFKKSFYLLVSEAEQAILQDNHIKASYIWRQQFGEKFPT</sequence>
<name>A0A7K3WS49_9FLAO</name>
<dbReference type="GO" id="GO:0009117">
    <property type="term" value="P:nucleotide metabolic process"/>
    <property type="evidence" value="ECO:0007669"/>
    <property type="project" value="UniProtKB-KW"/>
</dbReference>
<keyword evidence="5" id="KW-0067">ATP-binding</keyword>
<evidence type="ECO:0000256" key="9">
    <source>
        <dbReference type="ARBA" id="ARBA00044145"/>
    </source>
</evidence>
<dbReference type="InterPro" id="IPR048445">
    <property type="entry name" value="DncV-like_NTFase"/>
</dbReference>
<accession>A0A7K3WS49</accession>
<evidence type="ECO:0000256" key="7">
    <source>
        <dbReference type="ARBA" id="ARBA00023080"/>
    </source>
</evidence>
<keyword evidence="8" id="KW-0051">Antiviral defense</keyword>
<keyword evidence="6" id="KW-0460">Magnesium</keyword>
<evidence type="ECO:0000256" key="6">
    <source>
        <dbReference type="ARBA" id="ARBA00022842"/>
    </source>
</evidence>
<keyword evidence="4" id="KW-0547">Nucleotide-binding</keyword>
<keyword evidence="2" id="KW-0548">Nucleotidyltransferase</keyword>
<evidence type="ECO:0000256" key="10">
    <source>
        <dbReference type="ARBA" id="ARBA00048304"/>
    </source>
</evidence>
<dbReference type="GO" id="GO:0046872">
    <property type="term" value="F:metal ion binding"/>
    <property type="evidence" value="ECO:0007669"/>
    <property type="project" value="UniProtKB-KW"/>
</dbReference>
<dbReference type="EMBL" id="JAAGVY010000027">
    <property type="protein sequence ID" value="NEN24497.1"/>
    <property type="molecule type" value="Genomic_DNA"/>
</dbReference>
<organism evidence="12 13">
    <name type="scientific">Cryomorpha ignava</name>
    <dbReference type="NCBI Taxonomy" id="101383"/>
    <lineage>
        <taxon>Bacteria</taxon>
        <taxon>Pseudomonadati</taxon>
        <taxon>Bacteroidota</taxon>
        <taxon>Flavobacteriia</taxon>
        <taxon>Flavobacteriales</taxon>
        <taxon>Cryomorphaceae</taxon>
        <taxon>Cryomorpha</taxon>
    </lineage>
</organism>
<protein>
    <recommendedName>
        <fullName evidence="9">Cyclic GMP-AMP synthase</fullName>
    </recommendedName>
</protein>
<evidence type="ECO:0000256" key="2">
    <source>
        <dbReference type="ARBA" id="ARBA00022695"/>
    </source>
</evidence>
<evidence type="ECO:0000256" key="4">
    <source>
        <dbReference type="ARBA" id="ARBA00022741"/>
    </source>
</evidence>
<dbReference type="Proteomes" id="UP000486602">
    <property type="component" value="Unassembled WGS sequence"/>
</dbReference>
<evidence type="ECO:0000256" key="3">
    <source>
        <dbReference type="ARBA" id="ARBA00022723"/>
    </source>
</evidence>
<feature type="domain" description="Cyclic GMP-AMP synthase DncV-like nucleotidyltransferase" evidence="11">
    <location>
        <begin position="49"/>
        <end position="127"/>
    </location>
</feature>
<evidence type="ECO:0000259" key="11">
    <source>
        <dbReference type="Pfam" id="PF21654"/>
    </source>
</evidence>
<gene>
    <name evidence="12" type="ORF">G3O08_13390</name>
</gene>
<evidence type="ECO:0000256" key="8">
    <source>
        <dbReference type="ARBA" id="ARBA00023118"/>
    </source>
</evidence>
<keyword evidence="7" id="KW-0546">Nucleotide metabolism</keyword>
<dbReference type="Pfam" id="PF21654">
    <property type="entry name" value="DncV-like_NTFase"/>
    <property type="match status" value="1"/>
</dbReference>
<evidence type="ECO:0000313" key="12">
    <source>
        <dbReference type="EMBL" id="NEN24497.1"/>
    </source>
</evidence>
<dbReference type="GO" id="GO:0005524">
    <property type="term" value="F:ATP binding"/>
    <property type="evidence" value="ECO:0007669"/>
    <property type="project" value="UniProtKB-KW"/>
</dbReference>
<dbReference type="RefSeq" id="WP_163285892.1">
    <property type="nucleotide sequence ID" value="NZ_JAAGVY010000027.1"/>
</dbReference>
<keyword evidence="13" id="KW-1185">Reference proteome</keyword>
<proteinExistence type="predicted"/>
<dbReference type="GO" id="GO:0051607">
    <property type="term" value="P:defense response to virus"/>
    <property type="evidence" value="ECO:0007669"/>
    <property type="project" value="UniProtKB-KW"/>
</dbReference>